<dbReference type="Proteomes" id="UP000077755">
    <property type="component" value="Chromosome 3"/>
</dbReference>
<dbReference type="EMBL" id="LNRQ01000003">
    <property type="protein sequence ID" value="KZN02213.1"/>
    <property type="molecule type" value="Genomic_DNA"/>
</dbReference>
<evidence type="ECO:0000256" key="3">
    <source>
        <dbReference type="ARBA" id="ARBA00022837"/>
    </source>
</evidence>
<organism evidence="6">
    <name type="scientific">Daucus carota subsp. sativus</name>
    <name type="common">Carrot</name>
    <dbReference type="NCBI Taxonomy" id="79200"/>
    <lineage>
        <taxon>Eukaryota</taxon>
        <taxon>Viridiplantae</taxon>
        <taxon>Streptophyta</taxon>
        <taxon>Embryophyta</taxon>
        <taxon>Tracheophyta</taxon>
        <taxon>Spermatophyta</taxon>
        <taxon>Magnoliopsida</taxon>
        <taxon>eudicotyledons</taxon>
        <taxon>Gunneridae</taxon>
        <taxon>Pentapetalae</taxon>
        <taxon>asterids</taxon>
        <taxon>campanulids</taxon>
        <taxon>Apiales</taxon>
        <taxon>Apiaceae</taxon>
        <taxon>Apioideae</taxon>
        <taxon>Scandiceae</taxon>
        <taxon>Daucinae</taxon>
        <taxon>Daucus</taxon>
        <taxon>Daucus sect. Daucus</taxon>
    </lineage>
</organism>
<dbReference type="Gramene" id="KZN02213">
    <property type="protein sequence ID" value="KZN02213"/>
    <property type="gene ID" value="DCAR_010967"/>
</dbReference>
<dbReference type="OrthoDB" id="26525at2759"/>
<dbReference type="OMA" id="TKSYNEC"/>
<keyword evidence="1" id="KW-0479">Metal-binding</keyword>
<protein>
    <recommendedName>
        <fullName evidence="5">EF-hand domain-containing protein</fullName>
    </recommendedName>
</protein>
<name>A0A162AK14_DAUCS</name>
<keyword evidence="2" id="KW-0677">Repeat</keyword>
<proteinExistence type="predicted"/>
<evidence type="ECO:0000313" key="8">
    <source>
        <dbReference type="Proteomes" id="UP000077755"/>
    </source>
</evidence>
<dbReference type="CDD" id="cd00051">
    <property type="entry name" value="EFh"/>
    <property type="match status" value="2"/>
</dbReference>
<reference evidence="6" key="1">
    <citation type="journal article" date="2016" name="Nat. Genet.">
        <title>A high-quality carrot genome assembly provides new insights into carotenoid accumulation and asterid genome evolution.</title>
        <authorList>
            <person name="Iorizzo M."/>
            <person name="Ellison S."/>
            <person name="Senalik D."/>
            <person name="Zeng P."/>
            <person name="Satapoomin P."/>
            <person name="Huang J."/>
            <person name="Bowman M."/>
            <person name="Iovene M."/>
            <person name="Sanseverino W."/>
            <person name="Cavagnaro P."/>
            <person name="Yildiz M."/>
            <person name="Macko-Podgorni A."/>
            <person name="Moranska E."/>
            <person name="Grzebelus E."/>
            <person name="Grzebelus D."/>
            <person name="Ashrafi H."/>
            <person name="Zheng Z."/>
            <person name="Cheng S."/>
            <person name="Spooner D."/>
            <person name="Van Deynze A."/>
            <person name="Simon P."/>
        </authorList>
    </citation>
    <scope>NUCLEOTIDE SEQUENCE [LARGE SCALE GENOMIC DNA]</scope>
    <source>
        <tissue evidence="6">Leaf</tissue>
    </source>
</reference>
<feature type="domain" description="EF-hand" evidence="5">
    <location>
        <begin position="59"/>
        <end position="94"/>
    </location>
</feature>
<dbReference type="STRING" id="79200.A0A162AK14"/>
<dbReference type="Gene3D" id="1.10.238.10">
    <property type="entry name" value="EF-hand"/>
    <property type="match status" value="2"/>
</dbReference>
<dbReference type="GO" id="GO:0005509">
    <property type="term" value="F:calcium ion binding"/>
    <property type="evidence" value="ECO:0007669"/>
    <property type="project" value="InterPro"/>
</dbReference>
<evidence type="ECO:0000256" key="2">
    <source>
        <dbReference type="ARBA" id="ARBA00022737"/>
    </source>
</evidence>
<dbReference type="InterPro" id="IPR018247">
    <property type="entry name" value="EF_Hand_1_Ca_BS"/>
</dbReference>
<feature type="domain" description="EF-hand" evidence="5">
    <location>
        <begin position="95"/>
        <end position="130"/>
    </location>
</feature>
<dbReference type="InterPro" id="IPR039647">
    <property type="entry name" value="EF_hand_pair_protein_CML-like"/>
</dbReference>
<sequence>MEPSDVVPKHFGCFSPKSLKLSLNSFKSSKHSSSSNLSSPRSPVSPNVTLAPKIETTSKRDHFLNQVFCRFDGNNDGKISALELRSYLASIGEYISHEEAQGVIDDMDSDGDNLIDFQDFKRMMTMRKGEDEGDEVISEEDEDIKAAFEMFEMEKGCGRITPKSLQKMLSRLGEDKSYDECVSMIQVFDVDGDGELDFDEFNQMMA</sequence>
<feature type="region of interest" description="Disordered" evidence="4">
    <location>
        <begin position="27"/>
        <end position="48"/>
    </location>
</feature>
<dbReference type="SMART" id="SM00054">
    <property type="entry name" value="EFh"/>
    <property type="match status" value="3"/>
</dbReference>
<gene>
    <name evidence="6" type="ORF">DCAR_010967</name>
    <name evidence="7" type="ORF">DCAR_0312454</name>
</gene>
<evidence type="ECO:0000256" key="4">
    <source>
        <dbReference type="SAM" id="MobiDB-lite"/>
    </source>
</evidence>
<dbReference type="Pfam" id="PF13499">
    <property type="entry name" value="EF-hand_7"/>
    <property type="match status" value="2"/>
</dbReference>
<dbReference type="KEGG" id="dcr:108210400"/>
<dbReference type="AlphaFoldDB" id="A0A162AK14"/>
<dbReference type="InterPro" id="IPR011992">
    <property type="entry name" value="EF-hand-dom_pair"/>
</dbReference>
<reference evidence="7" key="2">
    <citation type="submission" date="2022-03" db="EMBL/GenBank/DDBJ databases">
        <title>Draft title - Genomic analysis of global carrot germplasm unveils the trajectory of domestication and the origin of high carotenoid orange carrot.</title>
        <authorList>
            <person name="Iorizzo M."/>
            <person name="Ellison S."/>
            <person name="Senalik D."/>
            <person name="Macko-Podgorni A."/>
            <person name="Grzebelus D."/>
            <person name="Bostan H."/>
            <person name="Rolling W."/>
            <person name="Curaba J."/>
            <person name="Simon P."/>
        </authorList>
    </citation>
    <scope>NUCLEOTIDE SEQUENCE</scope>
    <source>
        <tissue evidence="7">Leaf</tissue>
    </source>
</reference>
<dbReference type="PROSITE" id="PS50222">
    <property type="entry name" value="EF_HAND_2"/>
    <property type="match status" value="3"/>
</dbReference>
<dbReference type="PANTHER" id="PTHR10891">
    <property type="entry name" value="EF-HAND CALCIUM-BINDING DOMAIN CONTAINING PROTEIN"/>
    <property type="match status" value="1"/>
</dbReference>
<evidence type="ECO:0000313" key="6">
    <source>
        <dbReference type="EMBL" id="KZN02213.1"/>
    </source>
</evidence>
<keyword evidence="8" id="KW-1185">Reference proteome</keyword>
<evidence type="ECO:0000259" key="5">
    <source>
        <dbReference type="PROSITE" id="PS50222"/>
    </source>
</evidence>
<dbReference type="InterPro" id="IPR002048">
    <property type="entry name" value="EF_hand_dom"/>
</dbReference>
<dbReference type="EMBL" id="CP093345">
    <property type="protein sequence ID" value="WOG93173.1"/>
    <property type="molecule type" value="Genomic_DNA"/>
</dbReference>
<dbReference type="SUPFAM" id="SSF47473">
    <property type="entry name" value="EF-hand"/>
    <property type="match status" value="1"/>
</dbReference>
<evidence type="ECO:0000313" key="7">
    <source>
        <dbReference type="EMBL" id="WOG93173.1"/>
    </source>
</evidence>
<keyword evidence="3" id="KW-0106">Calcium</keyword>
<evidence type="ECO:0000256" key="1">
    <source>
        <dbReference type="ARBA" id="ARBA00022723"/>
    </source>
</evidence>
<feature type="compositionally biased region" description="Low complexity" evidence="4">
    <location>
        <begin position="27"/>
        <end position="47"/>
    </location>
</feature>
<dbReference type="FunFam" id="1.10.238.10:FF:000001">
    <property type="entry name" value="Calmodulin 1"/>
    <property type="match status" value="1"/>
</dbReference>
<dbReference type="PROSITE" id="PS00018">
    <property type="entry name" value="EF_HAND_1"/>
    <property type="match status" value="3"/>
</dbReference>
<feature type="domain" description="EF-hand" evidence="5">
    <location>
        <begin position="176"/>
        <end position="206"/>
    </location>
</feature>
<accession>A0A162AK14</accession>